<keyword evidence="2" id="KW-0812">Transmembrane</keyword>
<keyword evidence="2" id="KW-1133">Transmembrane helix</keyword>
<evidence type="ECO:0000313" key="3">
    <source>
        <dbReference type="EMBL" id="DAZ93998.1"/>
    </source>
</evidence>
<proteinExistence type="predicted"/>
<dbReference type="PANTHER" id="PTHR13627">
    <property type="entry name" value="FUKUTIN RELATED PROTEIN"/>
    <property type="match status" value="1"/>
</dbReference>
<evidence type="ECO:0000256" key="2">
    <source>
        <dbReference type="SAM" id="Phobius"/>
    </source>
</evidence>
<gene>
    <name evidence="3" type="ORF">N0F65_007242</name>
</gene>
<feature type="transmembrane region" description="Helical" evidence="2">
    <location>
        <begin position="42"/>
        <end position="61"/>
    </location>
</feature>
<name>A0AAV2YL00_9STRA</name>
<evidence type="ECO:0000313" key="4">
    <source>
        <dbReference type="Proteomes" id="UP001146120"/>
    </source>
</evidence>
<organism evidence="3 4">
    <name type="scientific">Lagenidium giganteum</name>
    <dbReference type="NCBI Taxonomy" id="4803"/>
    <lineage>
        <taxon>Eukaryota</taxon>
        <taxon>Sar</taxon>
        <taxon>Stramenopiles</taxon>
        <taxon>Oomycota</taxon>
        <taxon>Peronosporomycetes</taxon>
        <taxon>Pythiales</taxon>
        <taxon>Pythiaceae</taxon>
    </lineage>
</organism>
<protein>
    <submittedName>
        <fullName evidence="3">Uncharacterized protein</fullName>
    </submittedName>
</protein>
<comment type="caution">
    <text evidence="3">The sequence shown here is derived from an EMBL/GenBank/DDBJ whole genome shotgun (WGS) entry which is preliminary data.</text>
</comment>
<dbReference type="Proteomes" id="UP001146120">
    <property type="component" value="Unassembled WGS sequence"/>
</dbReference>
<keyword evidence="4" id="KW-1185">Reference proteome</keyword>
<dbReference type="EMBL" id="DAKRPA010000276">
    <property type="protein sequence ID" value="DAZ93998.1"/>
    <property type="molecule type" value="Genomic_DNA"/>
</dbReference>
<feature type="compositionally biased region" description="Low complexity" evidence="1">
    <location>
        <begin position="17"/>
        <end position="27"/>
    </location>
</feature>
<dbReference type="PANTHER" id="PTHR13627:SF33">
    <property type="entry name" value="LICD FAMILY PROTEIN"/>
    <property type="match status" value="1"/>
</dbReference>
<dbReference type="InterPro" id="IPR052613">
    <property type="entry name" value="LicD_transferase"/>
</dbReference>
<feature type="region of interest" description="Disordered" evidence="1">
    <location>
        <begin position="1"/>
        <end position="33"/>
    </location>
</feature>
<keyword evidence="2" id="KW-0472">Membrane</keyword>
<evidence type="ECO:0000256" key="1">
    <source>
        <dbReference type="SAM" id="MobiDB-lite"/>
    </source>
</evidence>
<sequence>MSDNEIESQPLTPSPVPATTTSTNASTKGGANGGVRLPSRTMIALLAIALLGLFVGVNIVLESEMSFACFQAPQPVLPLTDAPVDTNTLTVHDVRFSTKDDESPAVLAPGMIVDNKHNCTPSVIDPNAIDYHSDHRFYKLLQGIGPLPPPVFRGQHMELCDLSNHKTAKYDFCLPIAGRKDEPYCNAPDRMDLLVRHTPKTMCYGSALHMLLIDVYDEFKAAKAAPILLYGTLLGAIRNSSTIPFTEDSDVGYVKRTEEELDDLKLRLWHKGYHMFFQNIWRVCIAPTHPLASNMYDPNHTGLSEDYLVPYVDLYEMHKHGDTEDWFVDCAKDDRIIPADKFEPYHQVHMNGLAFDSVADPIDFLIAEYGEDYMVPKPRGRRRRRV</sequence>
<reference evidence="3" key="2">
    <citation type="journal article" date="2023" name="Microbiol Resour">
        <title>Decontamination and Annotation of the Draft Genome Sequence of the Oomycete Lagenidium giganteum ARSEF 373.</title>
        <authorList>
            <person name="Morgan W.R."/>
            <person name="Tartar A."/>
        </authorList>
    </citation>
    <scope>NUCLEOTIDE SEQUENCE</scope>
    <source>
        <strain evidence="3">ARSEF 373</strain>
    </source>
</reference>
<dbReference type="AlphaFoldDB" id="A0AAV2YL00"/>
<reference evidence="3" key="1">
    <citation type="submission" date="2022-11" db="EMBL/GenBank/DDBJ databases">
        <authorList>
            <person name="Morgan W.R."/>
            <person name="Tartar A."/>
        </authorList>
    </citation>
    <scope>NUCLEOTIDE SEQUENCE</scope>
    <source>
        <strain evidence="3">ARSEF 373</strain>
    </source>
</reference>
<accession>A0AAV2YL00</accession>